<dbReference type="EMBL" id="JAVDTF010000001">
    <property type="protein sequence ID" value="MDR6781556.1"/>
    <property type="molecule type" value="Genomic_DNA"/>
</dbReference>
<gene>
    <name evidence="1" type="ORF">J2X78_000108</name>
</gene>
<protein>
    <submittedName>
        <fullName evidence="1">Transcriptional regulator with XRE-family HTH domain</fullName>
    </submittedName>
</protein>
<comment type="caution">
    <text evidence="1">The sequence shown here is derived from an EMBL/GenBank/DDBJ whole genome shotgun (WGS) entry which is preliminary data.</text>
</comment>
<proteinExistence type="predicted"/>
<organism evidence="1 2">
    <name type="scientific">Pedobacter africanus</name>
    <dbReference type="NCBI Taxonomy" id="151894"/>
    <lineage>
        <taxon>Bacteria</taxon>
        <taxon>Pseudomonadati</taxon>
        <taxon>Bacteroidota</taxon>
        <taxon>Sphingobacteriia</taxon>
        <taxon>Sphingobacteriales</taxon>
        <taxon>Sphingobacteriaceae</taxon>
        <taxon>Pedobacter</taxon>
    </lineage>
</organism>
<reference evidence="1" key="1">
    <citation type="submission" date="2023-07" db="EMBL/GenBank/DDBJ databases">
        <title>Sorghum-associated microbial communities from plants grown in Nebraska, USA.</title>
        <authorList>
            <person name="Schachtman D."/>
        </authorList>
    </citation>
    <scope>NUCLEOTIDE SEQUENCE</scope>
    <source>
        <strain evidence="1">2697</strain>
    </source>
</reference>
<sequence length="320" mass="37251">MTELQRNFIERLKLSLPPYQNAAQSIAECLQISPNEAYKKLRNQSSVTLQQLVKLADTFKVPIVYQPEQAPTVTFSYPKISGEKSDIAEYLLDLLNNLKLIHASKEKHLTIVTDDIPLFHLFKYPELAAFKLFFWFESLGNQPQKFNRSYIDDDVLRIAQELNRIYLEIPSTEIWAKDSIHGSLEQIRYAFEAGYIADNSLAEDLVMQLRYCLTDMNMYAMSSKKTIDVAHTFNWYNCDVLGTIAYLTEMNGTMTCFNRFNTFNFLKTEDHDYCKQTKAWMQGLMRKSVSFSGQGEKHRNKYIYQAFQECDALIAEIYKN</sequence>
<keyword evidence="2" id="KW-1185">Reference proteome</keyword>
<accession>A0ACC6KQU1</accession>
<evidence type="ECO:0000313" key="2">
    <source>
        <dbReference type="Proteomes" id="UP001246858"/>
    </source>
</evidence>
<evidence type="ECO:0000313" key="1">
    <source>
        <dbReference type="EMBL" id="MDR6781556.1"/>
    </source>
</evidence>
<dbReference type="Proteomes" id="UP001246858">
    <property type="component" value="Unassembled WGS sequence"/>
</dbReference>
<name>A0ACC6KQU1_9SPHI</name>